<keyword evidence="2" id="KW-1185">Reference proteome</keyword>
<dbReference type="EMBL" id="JNFQ01000007">
    <property type="protein sequence ID" value="KFG71332.1"/>
    <property type="molecule type" value="Genomic_DNA"/>
</dbReference>
<comment type="caution">
    <text evidence="1">The sequence shown here is derived from an EMBL/GenBank/DDBJ whole genome shotgun (WGS) entry which is preliminary data.</text>
</comment>
<reference evidence="1 2" key="1">
    <citation type="submission" date="2014-05" db="EMBL/GenBank/DDBJ databases">
        <title>Complete genome sequence of the Streptomyces mutabilis TRM45540.</title>
        <authorList>
            <person name="Luo X."/>
            <person name="Zhang L."/>
        </authorList>
    </citation>
    <scope>NUCLEOTIDE SEQUENCE [LARGE SCALE GENOMIC DNA]</scope>
    <source>
        <strain evidence="1 2">TRM45540</strain>
    </source>
</reference>
<evidence type="ECO:0000313" key="1">
    <source>
        <dbReference type="EMBL" id="KFG71332.1"/>
    </source>
</evidence>
<name>A0A086MR14_9ACTN</name>
<organism evidence="1 2">
    <name type="scientific">Streptomyces mutabilis</name>
    <dbReference type="NCBI Taxonomy" id="67332"/>
    <lineage>
        <taxon>Bacteria</taxon>
        <taxon>Bacillati</taxon>
        <taxon>Actinomycetota</taxon>
        <taxon>Actinomycetes</taxon>
        <taxon>Kitasatosporales</taxon>
        <taxon>Streptomycetaceae</taxon>
        <taxon>Streptomyces</taxon>
    </lineage>
</organism>
<evidence type="ECO:0000313" key="2">
    <source>
        <dbReference type="Proteomes" id="UP000029095"/>
    </source>
</evidence>
<accession>A0A086MR14</accession>
<proteinExistence type="predicted"/>
<gene>
    <name evidence="1" type="ORF">FM21_34050</name>
</gene>
<dbReference type="Proteomes" id="UP000029095">
    <property type="component" value="Unassembled WGS sequence"/>
</dbReference>
<protein>
    <submittedName>
        <fullName evidence="1">Uncharacterized protein</fullName>
    </submittedName>
</protein>
<sequence>MLGMTAVWYRANDDRRIIVHLEDPSYDIDGARFARCGTLLAEIAPSLGDGDTRRLCRTCGLSDDELGTTRSDFHRFQPIAAG</sequence>
<dbReference type="HOGENOM" id="CLU_2556885_0_0_11"/>
<dbReference type="AlphaFoldDB" id="A0A086MR14"/>